<dbReference type="OrthoDB" id="3147752at2759"/>
<gene>
    <name evidence="2" type="ORF">L227DRAFT_533516</name>
</gene>
<organism evidence="2 3">
    <name type="scientific">Lentinus tigrinus ALCF2SS1-6</name>
    <dbReference type="NCBI Taxonomy" id="1328759"/>
    <lineage>
        <taxon>Eukaryota</taxon>
        <taxon>Fungi</taxon>
        <taxon>Dikarya</taxon>
        <taxon>Basidiomycota</taxon>
        <taxon>Agaricomycotina</taxon>
        <taxon>Agaricomycetes</taxon>
        <taxon>Polyporales</taxon>
        <taxon>Polyporaceae</taxon>
        <taxon>Lentinus</taxon>
    </lineage>
</organism>
<feature type="coiled-coil region" evidence="1">
    <location>
        <begin position="136"/>
        <end position="170"/>
    </location>
</feature>
<feature type="coiled-coil region" evidence="1">
    <location>
        <begin position="63"/>
        <end position="94"/>
    </location>
</feature>
<dbReference type="EMBL" id="ML122297">
    <property type="protein sequence ID" value="RPD55200.1"/>
    <property type="molecule type" value="Genomic_DNA"/>
</dbReference>
<keyword evidence="1" id="KW-0175">Coiled coil</keyword>
<reference evidence="2" key="1">
    <citation type="journal article" date="2018" name="Genome Biol. Evol.">
        <title>Genomics and development of Lentinus tigrinus, a white-rot wood-decaying mushroom with dimorphic fruiting bodies.</title>
        <authorList>
            <person name="Wu B."/>
            <person name="Xu Z."/>
            <person name="Knudson A."/>
            <person name="Carlson A."/>
            <person name="Chen N."/>
            <person name="Kovaka S."/>
            <person name="LaButti K."/>
            <person name="Lipzen A."/>
            <person name="Pennachio C."/>
            <person name="Riley R."/>
            <person name="Schakwitz W."/>
            <person name="Umezawa K."/>
            <person name="Ohm R.A."/>
            <person name="Grigoriev I.V."/>
            <person name="Nagy L.G."/>
            <person name="Gibbons J."/>
            <person name="Hibbett D."/>
        </authorList>
    </citation>
    <scope>NUCLEOTIDE SEQUENCE [LARGE SCALE GENOMIC DNA]</scope>
    <source>
        <strain evidence="2">ALCF2SS1-6</strain>
    </source>
</reference>
<proteinExistence type="predicted"/>
<evidence type="ECO:0000313" key="3">
    <source>
        <dbReference type="Proteomes" id="UP000313359"/>
    </source>
</evidence>
<dbReference type="STRING" id="1328759.A0A5C2RWE1"/>
<evidence type="ECO:0000256" key="1">
    <source>
        <dbReference type="SAM" id="Coils"/>
    </source>
</evidence>
<keyword evidence="3" id="KW-1185">Reference proteome</keyword>
<dbReference type="Proteomes" id="UP000313359">
    <property type="component" value="Unassembled WGS sequence"/>
</dbReference>
<accession>A0A5C2RWE1</accession>
<evidence type="ECO:0000313" key="2">
    <source>
        <dbReference type="EMBL" id="RPD55200.1"/>
    </source>
</evidence>
<dbReference type="AlphaFoldDB" id="A0A5C2RWE1"/>
<protein>
    <submittedName>
        <fullName evidence="2">Uncharacterized protein</fullName>
    </submittedName>
</protein>
<sequence>MSFLHRPFLQLSDLSPLTSSRLRPGVFRHVSKRKARARDRDGEAGKARTEKDVVLVPELSPKERELQNRVETLERELTQEQEALARRIAEHESAITETDQLKARLTQLDCLPQQVKEVQKKLEQEKESSNKAWELYEGAIADAQQLRDRLTQLEDEAKSSGARVSQLEQAHADAERARRSSLDLLEARTNELREAQIFLSKVDDISDNEVLHMVETLNAQIARTAAAVSRAPQFHFESHKDATAMEKAVRRVEHYAWLGPSLVSSLSAADPARNNTLVQTALQAGMASYARWLATSWELGVVDPRGLLEGVYMAIRDREPQSVAGRWRALTRAHVKTLLETGEGQTQRLFKTLAGIVADVLVIYGASGTWDSVCDAVTQAFEHDLHEVVSLALQFQWTTGEKIISRDFVVFTAEPDLAFDPLSMQDERADAKKTTSSIRKGSVLCTTHLGLLMERKTAGGKRGSGDVESNVLLKPKVVLKSGLGKSGQSARGRVVM</sequence>
<name>A0A5C2RWE1_9APHY</name>